<dbReference type="InterPro" id="IPR016032">
    <property type="entry name" value="Sig_transdc_resp-reg_C-effctor"/>
</dbReference>
<dbReference type="InterPro" id="IPR036388">
    <property type="entry name" value="WH-like_DNA-bd_sf"/>
</dbReference>
<reference evidence="4 5" key="1">
    <citation type="submission" date="2017-03" db="EMBL/GenBank/DDBJ databases">
        <title>Isolation of Levoglucosan Utilizing Bacteria.</title>
        <authorList>
            <person name="Arya A.S."/>
        </authorList>
    </citation>
    <scope>NUCLEOTIDE SEQUENCE [LARGE SCALE GENOMIC DNA]</scope>
    <source>
        <strain evidence="4 5">MEC069</strain>
    </source>
</reference>
<evidence type="ECO:0000313" key="5">
    <source>
        <dbReference type="Proteomes" id="UP000298246"/>
    </source>
</evidence>
<dbReference type="SUPFAM" id="SSF46894">
    <property type="entry name" value="C-terminal effector domain of the bipartite response regulators"/>
    <property type="match status" value="1"/>
</dbReference>
<dbReference type="PROSITE" id="PS50043">
    <property type="entry name" value="HTH_LUXR_2"/>
    <property type="match status" value="1"/>
</dbReference>
<evidence type="ECO:0000256" key="1">
    <source>
        <dbReference type="ARBA" id="ARBA00023015"/>
    </source>
</evidence>
<dbReference type="OrthoDB" id="2646391at2"/>
<keyword evidence="2" id="KW-0804">Transcription</keyword>
<dbReference type="SMART" id="SM00421">
    <property type="entry name" value="HTH_LUXR"/>
    <property type="match status" value="1"/>
</dbReference>
<dbReference type="InterPro" id="IPR000792">
    <property type="entry name" value="Tscrpt_reg_LuxR_C"/>
</dbReference>
<dbReference type="InterPro" id="IPR029016">
    <property type="entry name" value="GAF-like_dom_sf"/>
</dbReference>
<evidence type="ECO:0000256" key="2">
    <source>
        <dbReference type="ARBA" id="ARBA00023163"/>
    </source>
</evidence>
<evidence type="ECO:0000259" key="3">
    <source>
        <dbReference type="PROSITE" id="PS50043"/>
    </source>
</evidence>
<dbReference type="AlphaFoldDB" id="A0A4Y8Q9G0"/>
<dbReference type="Gene3D" id="1.10.10.10">
    <property type="entry name" value="Winged helix-like DNA-binding domain superfamily/Winged helix DNA-binding domain"/>
    <property type="match status" value="1"/>
</dbReference>
<keyword evidence="5" id="KW-1185">Reference proteome</keyword>
<dbReference type="RefSeq" id="WP_134750816.1">
    <property type="nucleotide sequence ID" value="NZ_MYFO02000001.1"/>
</dbReference>
<name>A0A4Y8Q9G0_9BACL</name>
<gene>
    <name evidence="4" type="ORF">B5M42_06180</name>
</gene>
<organism evidence="4 5">
    <name type="scientific">Paenibacillus athensensis</name>
    <dbReference type="NCBI Taxonomy" id="1967502"/>
    <lineage>
        <taxon>Bacteria</taxon>
        <taxon>Bacillati</taxon>
        <taxon>Bacillota</taxon>
        <taxon>Bacilli</taxon>
        <taxon>Bacillales</taxon>
        <taxon>Paenibacillaceae</taxon>
        <taxon>Paenibacillus</taxon>
    </lineage>
</organism>
<dbReference type="Gene3D" id="3.30.450.40">
    <property type="match status" value="1"/>
</dbReference>
<accession>A0A4Y8Q9G0</accession>
<evidence type="ECO:0000313" key="4">
    <source>
        <dbReference type="EMBL" id="TFE90251.1"/>
    </source>
</evidence>
<dbReference type="Pfam" id="PF00196">
    <property type="entry name" value="GerE"/>
    <property type="match status" value="1"/>
</dbReference>
<dbReference type="EMBL" id="MYFO01000005">
    <property type="protein sequence ID" value="TFE90251.1"/>
    <property type="molecule type" value="Genomic_DNA"/>
</dbReference>
<keyword evidence="1" id="KW-0805">Transcription regulation</keyword>
<dbReference type="Proteomes" id="UP000298246">
    <property type="component" value="Unassembled WGS sequence"/>
</dbReference>
<comment type="caution">
    <text evidence="4">The sequence shown here is derived from an EMBL/GenBank/DDBJ whole genome shotgun (WGS) entry which is preliminary data.</text>
</comment>
<dbReference type="GO" id="GO:0045892">
    <property type="term" value="P:negative regulation of DNA-templated transcription"/>
    <property type="evidence" value="ECO:0007669"/>
    <property type="project" value="UniProtKB-ARBA"/>
</dbReference>
<proteinExistence type="predicted"/>
<protein>
    <recommendedName>
        <fullName evidence="3">HTH luxR-type domain-containing protein</fullName>
    </recommendedName>
</protein>
<feature type="domain" description="HTH luxR-type" evidence="3">
    <location>
        <begin position="195"/>
        <end position="258"/>
    </location>
</feature>
<dbReference type="GO" id="GO:0003677">
    <property type="term" value="F:DNA binding"/>
    <property type="evidence" value="ECO:0007669"/>
    <property type="project" value="InterPro"/>
</dbReference>
<sequence>MHLWRSLSDVEPHLVFGWQTEAESVKLPFAVKLNGEALRQARQPLDLALSAVRQELEEIRRFIFQPHLFIFTNAQGIALVAYDQGLLASGAGDEELIGCSFDVRHAGMTAIGLAMKLQTICVVDGREHTWDMLWDLSCVCTPITVNGAVTGYLNFSFPRPFDLTFSIPLLKQLARNIEGAIVRSHPETQRDRTYALFTQFELTEREKQIGYAWLRNDCVEHIANACSISEQTVRTHIKNIYSKTKTTSKGEFFNKFVY</sequence>